<dbReference type="PROSITE" id="PS51683">
    <property type="entry name" value="SAM_OMT_II"/>
    <property type="match status" value="1"/>
</dbReference>
<evidence type="ECO:0008006" key="8">
    <source>
        <dbReference type="Google" id="ProtNLM"/>
    </source>
</evidence>
<dbReference type="Pfam" id="PF00891">
    <property type="entry name" value="Methyltransf_2"/>
    <property type="match status" value="1"/>
</dbReference>
<dbReference type="Gene3D" id="3.40.50.150">
    <property type="entry name" value="Vaccinia Virus protein VP39"/>
    <property type="match status" value="1"/>
</dbReference>
<feature type="domain" description="O-methyltransferase C-terminal" evidence="4">
    <location>
        <begin position="143"/>
        <end position="312"/>
    </location>
</feature>
<keyword evidence="3" id="KW-0949">S-adenosyl-L-methionine</keyword>
<name>A0AAU9IIL4_9CILI</name>
<dbReference type="InterPro" id="IPR036388">
    <property type="entry name" value="WH-like_DNA-bd_sf"/>
</dbReference>
<reference evidence="6" key="1">
    <citation type="submission" date="2021-09" db="EMBL/GenBank/DDBJ databases">
        <authorList>
            <consortium name="AG Swart"/>
            <person name="Singh M."/>
            <person name="Singh A."/>
            <person name="Seah K."/>
            <person name="Emmerich C."/>
        </authorList>
    </citation>
    <scope>NUCLEOTIDE SEQUENCE</scope>
    <source>
        <strain evidence="6">ATCC30299</strain>
    </source>
</reference>
<dbReference type="PANTHER" id="PTHR43712">
    <property type="entry name" value="PUTATIVE (AFU_ORTHOLOGUE AFUA_4G14580)-RELATED"/>
    <property type="match status" value="1"/>
</dbReference>
<evidence type="ECO:0000256" key="3">
    <source>
        <dbReference type="ARBA" id="ARBA00022691"/>
    </source>
</evidence>
<dbReference type="GO" id="GO:0008171">
    <property type="term" value="F:O-methyltransferase activity"/>
    <property type="evidence" value="ECO:0007669"/>
    <property type="project" value="InterPro"/>
</dbReference>
<dbReference type="Gene3D" id="1.10.10.10">
    <property type="entry name" value="Winged helix-like DNA-binding domain superfamily/Winged helix DNA-binding domain"/>
    <property type="match status" value="1"/>
</dbReference>
<keyword evidence="7" id="KW-1185">Reference proteome</keyword>
<dbReference type="SUPFAM" id="SSF53335">
    <property type="entry name" value="S-adenosyl-L-methionine-dependent methyltransferases"/>
    <property type="match status" value="1"/>
</dbReference>
<dbReference type="Pfam" id="PF08100">
    <property type="entry name" value="Dimerisation"/>
    <property type="match status" value="1"/>
</dbReference>
<evidence type="ECO:0000256" key="1">
    <source>
        <dbReference type="ARBA" id="ARBA00022603"/>
    </source>
</evidence>
<dbReference type="InterPro" id="IPR016461">
    <property type="entry name" value="COMT-like"/>
</dbReference>
<dbReference type="GO" id="GO:0032259">
    <property type="term" value="P:methylation"/>
    <property type="evidence" value="ECO:0007669"/>
    <property type="project" value="UniProtKB-KW"/>
</dbReference>
<dbReference type="InterPro" id="IPR001077">
    <property type="entry name" value="COMT_C"/>
</dbReference>
<evidence type="ECO:0000313" key="6">
    <source>
        <dbReference type="EMBL" id="CAG9315334.1"/>
    </source>
</evidence>
<dbReference type="CDD" id="cd02440">
    <property type="entry name" value="AdoMet_MTases"/>
    <property type="match status" value="1"/>
</dbReference>
<dbReference type="InterPro" id="IPR012967">
    <property type="entry name" value="COMT_dimerisation"/>
</dbReference>
<proteinExistence type="predicted"/>
<dbReference type="GO" id="GO:0046983">
    <property type="term" value="F:protein dimerization activity"/>
    <property type="evidence" value="ECO:0007669"/>
    <property type="project" value="InterPro"/>
</dbReference>
<evidence type="ECO:0000256" key="2">
    <source>
        <dbReference type="ARBA" id="ARBA00022679"/>
    </source>
</evidence>
<dbReference type="PANTHER" id="PTHR43712:SF2">
    <property type="entry name" value="O-METHYLTRANSFERASE CICE"/>
    <property type="match status" value="1"/>
</dbReference>
<dbReference type="Proteomes" id="UP001162131">
    <property type="component" value="Unassembled WGS sequence"/>
</dbReference>
<dbReference type="InterPro" id="IPR036390">
    <property type="entry name" value="WH_DNA-bd_sf"/>
</dbReference>
<gene>
    <name evidence="6" type="ORF">BSTOLATCC_MIC13107</name>
</gene>
<evidence type="ECO:0000313" key="7">
    <source>
        <dbReference type="Proteomes" id="UP001162131"/>
    </source>
</evidence>
<keyword evidence="1" id="KW-0489">Methyltransferase</keyword>
<comment type="caution">
    <text evidence="6">The sequence shown here is derived from an EMBL/GenBank/DDBJ whole genome shotgun (WGS) entry which is preliminary data.</text>
</comment>
<dbReference type="SUPFAM" id="SSF46785">
    <property type="entry name" value="Winged helix' DNA-binding domain"/>
    <property type="match status" value="1"/>
</dbReference>
<accession>A0AAU9IIL4</accession>
<dbReference type="InterPro" id="IPR029063">
    <property type="entry name" value="SAM-dependent_MTases_sf"/>
</dbReference>
<dbReference type="PIRSF" id="PIRSF005739">
    <property type="entry name" value="O-mtase"/>
    <property type="match status" value="1"/>
</dbReference>
<evidence type="ECO:0000259" key="5">
    <source>
        <dbReference type="Pfam" id="PF08100"/>
    </source>
</evidence>
<keyword evidence="2" id="KW-0808">Transferase</keyword>
<feature type="domain" description="O-methyltransferase dimerisation" evidence="5">
    <location>
        <begin position="20"/>
        <end position="89"/>
    </location>
</feature>
<dbReference type="AlphaFoldDB" id="A0AAU9IIL4"/>
<sequence length="331" mass="36824">MAQNDLDCKLNMLLIGPQIGMLLFSALEHNIPALLAEGPKTASQLSELTSTVSDKLERALLQLVSVGLFSYNPNTNIFSNSPLSERFLEKNLANLYKFSLSPWKFETLTCIPGCLSSNFTAPELKFHQSMDESMSLIPGTLEIYHEGMAGVTNLNSREVALAIDLRSSHKIIDIGGGDGTLLIELSKIYPNLEFTLFEQPQIRDIALKKINQAGKQINFIAGSCFESIPSGFDTYIIKHVLYSYPDDKVMEFLGKCRQSLNVGNRLVIIELMLEIGQSTLLERYLDVHLMILNNGKIRSRGQLESLLKANHFRVLNFSSAGSDYVLESVAI</sequence>
<dbReference type="EMBL" id="CAJZBQ010000013">
    <property type="protein sequence ID" value="CAG9315334.1"/>
    <property type="molecule type" value="Genomic_DNA"/>
</dbReference>
<evidence type="ECO:0000259" key="4">
    <source>
        <dbReference type="Pfam" id="PF00891"/>
    </source>
</evidence>
<protein>
    <recommendedName>
        <fullName evidence="8">O-methyltransferase</fullName>
    </recommendedName>
</protein>
<organism evidence="6 7">
    <name type="scientific">Blepharisma stoltei</name>
    <dbReference type="NCBI Taxonomy" id="1481888"/>
    <lineage>
        <taxon>Eukaryota</taxon>
        <taxon>Sar</taxon>
        <taxon>Alveolata</taxon>
        <taxon>Ciliophora</taxon>
        <taxon>Postciliodesmatophora</taxon>
        <taxon>Heterotrichea</taxon>
        <taxon>Heterotrichida</taxon>
        <taxon>Blepharismidae</taxon>
        <taxon>Blepharisma</taxon>
    </lineage>
</organism>